<dbReference type="EMBL" id="CAUYUJ010012991">
    <property type="protein sequence ID" value="CAK0835097.1"/>
    <property type="molecule type" value="Genomic_DNA"/>
</dbReference>
<evidence type="ECO:0000313" key="2">
    <source>
        <dbReference type="Proteomes" id="UP001189429"/>
    </source>
</evidence>
<keyword evidence="2" id="KW-1185">Reference proteome</keyword>
<name>A0ABN9SSR6_9DINO</name>
<evidence type="ECO:0000313" key="1">
    <source>
        <dbReference type="EMBL" id="CAK0835097.1"/>
    </source>
</evidence>
<proteinExistence type="predicted"/>
<dbReference type="Proteomes" id="UP001189429">
    <property type="component" value="Unassembled WGS sequence"/>
</dbReference>
<protein>
    <submittedName>
        <fullName evidence="1">Uncharacterized protein</fullName>
    </submittedName>
</protein>
<organism evidence="1 2">
    <name type="scientific">Prorocentrum cordatum</name>
    <dbReference type="NCBI Taxonomy" id="2364126"/>
    <lineage>
        <taxon>Eukaryota</taxon>
        <taxon>Sar</taxon>
        <taxon>Alveolata</taxon>
        <taxon>Dinophyceae</taxon>
        <taxon>Prorocentrales</taxon>
        <taxon>Prorocentraceae</taxon>
        <taxon>Prorocentrum</taxon>
    </lineage>
</organism>
<reference evidence="1" key="1">
    <citation type="submission" date="2023-10" db="EMBL/GenBank/DDBJ databases">
        <authorList>
            <person name="Chen Y."/>
            <person name="Shah S."/>
            <person name="Dougan E. K."/>
            <person name="Thang M."/>
            <person name="Chan C."/>
        </authorList>
    </citation>
    <scope>NUCLEOTIDE SEQUENCE [LARGE SCALE GENOMIC DNA]</scope>
</reference>
<gene>
    <name evidence="1" type="ORF">PCOR1329_LOCUS32243</name>
</gene>
<comment type="caution">
    <text evidence="1">The sequence shown here is derived from an EMBL/GenBank/DDBJ whole genome shotgun (WGS) entry which is preliminary data.</text>
</comment>
<sequence>MTQVPSGQHLADSHCFLFDYQGFKEGDPDPHGCGFFRRSFQPLQQLRRCVVEKLEADPDWRAYNATASRIFAARRDGSRKVDNPAVVDEEERVMAEASINVALDSIRRADEIIKSVSFKPWEAMTTGEAAKVVEAKISKTIITTSTTTVLKQETVQSIRTECFLVAGEATAALPERTATLKRALPCYQLMWDQIEVAGAPEQPMSNAVTMWDKSLIDLGHVEKDYDTPPVCARAAVALVAEKQKRAPGGYSAANCLTSAPRWKDCTAPTSFNCICFQYCWRRALERMCEIEPACCWTADQAEKARALPRDWLFG</sequence>
<accession>A0ABN9SSR6</accession>